<dbReference type="Proteomes" id="UP001194696">
    <property type="component" value="Unassembled WGS sequence"/>
</dbReference>
<keyword evidence="3 9" id="KW-0479">Metal-binding</keyword>
<dbReference type="SUPFAM" id="SSF55811">
    <property type="entry name" value="Nudix"/>
    <property type="match status" value="1"/>
</dbReference>
<feature type="zinc finger region" description="C3H1-type" evidence="9">
    <location>
        <begin position="299"/>
        <end position="327"/>
    </location>
</feature>
<gene>
    <name evidence="14" type="primary">NUDT2</name>
    <name evidence="14" type="ORF">BGZ96_001093</name>
</gene>
<organism evidence="14 15">
    <name type="scientific">Linnemannia gamsii</name>
    <dbReference type="NCBI Taxonomy" id="64522"/>
    <lineage>
        <taxon>Eukaryota</taxon>
        <taxon>Fungi</taxon>
        <taxon>Fungi incertae sedis</taxon>
        <taxon>Mucoromycota</taxon>
        <taxon>Mortierellomycotina</taxon>
        <taxon>Mortierellomycetes</taxon>
        <taxon>Mortierellales</taxon>
        <taxon>Mortierellaceae</taxon>
        <taxon>Linnemannia</taxon>
    </lineage>
</organism>
<protein>
    <recommendedName>
        <fullName evidence="2">Bis(5'-nucleosyl)-tetraphosphatase [asymmetrical]</fullName>
    </recommendedName>
    <alternativeName>
        <fullName evidence="8">Diadenosine 5',5'''-P1,P4-tetraphosphate asymmetrical hydrolase</fullName>
    </alternativeName>
</protein>
<keyword evidence="15" id="KW-1185">Reference proteome</keyword>
<dbReference type="Pfam" id="PF00293">
    <property type="entry name" value="NUDIX"/>
    <property type="match status" value="1"/>
</dbReference>
<keyword evidence="6" id="KW-0378">Hydrolase</keyword>
<name>A0ABQ7JNF3_9FUNG</name>
<feature type="domain" description="C3H1-type" evidence="11">
    <location>
        <begin position="234"/>
        <end position="262"/>
    </location>
</feature>
<evidence type="ECO:0000313" key="14">
    <source>
        <dbReference type="EMBL" id="KAG0281536.1"/>
    </source>
</evidence>
<feature type="compositionally biased region" description="Low complexity" evidence="10">
    <location>
        <begin position="210"/>
        <end position="228"/>
    </location>
</feature>
<evidence type="ECO:0000259" key="13">
    <source>
        <dbReference type="PROSITE" id="PS51462"/>
    </source>
</evidence>
<feature type="zinc finger region" description="C3H1-type" evidence="9">
    <location>
        <begin position="234"/>
        <end position="262"/>
    </location>
</feature>
<dbReference type="EMBL" id="JAAAIM010001173">
    <property type="protein sequence ID" value="KAG0281536.1"/>
    <property type="molecule type" value="Genomic_DNA"/>
</dbReference>
<evidence type="ECO:0000256" key="6">
    <source>
        <dbReference type="ARBA" id="ARBA00022801"/>
    </source>
</evidence>
<evidence type="ECO:0000313" key="15">
    <source>
        <dbReference type="Proteomes" id="UP001194696"/>
    </source>
</evidence>
<feature type="compositionally biased region" description="Low complexity" evidence="10">
    <location>
        <begin position="345"/>
        <end position="361"/>
    </location>
</feature>
<comment type="caution">
    <text evidence="14">The sequence shown here is derived from an EMBL/GenBank/DDBJ whole genome shotgun (WGS) entry which is preliminary data.</text>
</comment>
<feature type="region of interest" description="Disordered" evidence="10">
    <location>
        <begin position="508"/>
        <end position="533"/>
    </location>
</feature>
<dbReference type="PROSITE" id="PS51363">
    <property type="entry name" value="W2"/>
    <property type="match status" value="1"/>
</dbReference>
<evidence type="ECO:0000256" key="9">
    <source>
        <dbReference type="PROSITE-ProRule" id="PRU00723"/>
    </source>
</evidence>
<feature type="region of interest" description="Disordered" evidence="10">
    <location>
        <begin position="548"/>
        <end position="570"/>
    </location>
</feature>
<evidence type="ECO:0000259" key="11">
    <source>
        <dbReference type="PROSITE" id="PS50103"/>
    </source>
</evidence>
<dbReference type="Gene3D" id="4.10.1000.10">
    <property type="entry name" value="Zinc finger, CCCH-type"/>
    <property type="match status" value="2"/>
</dbReference>
<dbReference type="SUPFAM" id="SSF48371">
    <property type="entry name" value="ARM repeat"/>
    <property type="match status" value="1"/>
</dbReference>
<dbReference type="PANTHER" id="PTHR21340:SF0">
    <property type="entry name" value="BIS(5'-NUCLEOSYL)-TETRAPHOSPHATASE [ASYMMETRICAL]"/>
    <property type="match status" value="1"/>
</dbReference>
<accession>A0ABQ7JNF3</accession>
<dbReference type="InterPro" id="IPR051325">
    <property type="entry name" value="Nudix_hydrolase_domain"/>
</dbReference>
<feature type="domain" description="C3H1-type" evidence="11">
    <location>
        <begin position="299"/>
        <end position="327"/>
    </location>
</feature>
<dbReference type="SMART" id="SM00515">
    <property type="entry name" value="eIF5C"/>
    <property type="match status" value="1"/>
</dbReference>
<dbReference type="InterPro" id="IPR003565">
    <property type="entry name" value="Tetra_PHTase"/>
</dbReference>
<proteinExistence type="inferred from homology"/>
<feature type="compositionally biased region" description="Basic and acidic residues" evidence="10">
    <location>
        <begin position="397"/>
        <end position="408"/>
    </location>
</feature>
<keyword evidence="5 9" id="KW-0863">Zinc-finger</keyword>
<keyword evidence="4" id="KW-0547">Nucleotide-binding</keyword>
<evidence type="ECO:0000259" key="12">
    <source>
        <dbReference type="PROSITE" id="PS51363"/>
    </source>
</evidence>
<dbReference type="Pfam" id="PF00642">
    <property type="entry name" value="zf-CCCH"/>
    <property type="match status" value="1"/>
</dbReference>
<feature type="compositionally biased region" description="Low complexity" evidence="10">
    <location>
        <begin position="386"/>
        <end position="396"/>
    </location>
</feature>
<dbReference type="PANTHER" id="PTHR21340">
    <property type="entry name" value="DIADENOSINE 5,5-P1,P4-TETRAPHOSPHATE PYROPHOSPHOHYDROLASE MUTT"/>
    <property type="match status" value="1"/>
</dbReference>
<sequence length="729" mass="82370">MDKSLHVTGILIYRHQRNSTEILLVNDSFNHKRHWTAPKGRVIGDEDELKCALRETLEITGLSVKDLKVEESFRAEIKYLSGTKPKRVVYYLAELTDSSRILPTGEGVQFSWCSVQQATDKALYKNMQDVLRMAFSAADANRAKALAAAPPKIHRNHSNNSGGDSLESNMKNLNIALPLDSQRQAITRDYNNNRHGGIGQGQNRDRDGNGRYNNNGGNTNNNVGSGTSHADNPNYKTRLCERFETEQFCPYYGKCTFAHGAAELRQRPASAEQQDKPVSAVQASYQNRVKRIEPTEGEFHKTRLCERFMNDGECPFGTKCTYAHGREELRQRVGQQNNQTIQNIQNNANGSYNNNNGQNRGFSRDGQNGERPYKPNGEGYQDRGGYRTQQQQQSSTERSEDRPYRPVRSEGPYRSTFAENVRENRDGPYRPPQLIEQEKTSTSSFRAQADANPTGAYRPPGSRSLAGQVNDDSFSRSVLAPRTSIVAPVAAAATPVAAAQPVSAATTPVATSPATTPVLGSEKAGNGRRRVQDLSEKPRTNIVEMSSEDMEKFQLRRPETPVQVKPDSKQAQRDQLILDLQKFFHQQQEGTQDKKQQQQQLQDEIKEVTRLEMRNGLTKPQLYYILVASLFTETSVETWKKVLTEKEKLFANFVRSSEDQLALMRAWEQMFVKHRPNMMARAPIVLKGLYDTELVEEDVMLKWYGLATDAELKKKCVVFIDWLRSAEEE</sequence>
<evidence type="ECO:0000256" key="5">
    <source>
        <dbReference type="ARBA" id="ARBA00022771"/>
    </source>
</evidence>
<feature type="compositionally biased region" description="Basic and acidic residues" evidence="10">
    <location>
        <begin position="549"/>
        <end position="559"/>
    </location>
</feature>
<dbReference type="CDD" id="cd03428">
    <property type="entry name" value="NUDIX_Ap4A_Nudt2"/>
    <property type="match status" value="1"/>
</dbReference>
<dbReference type="CDD" id="cd11561">
    <property type="entry name" value="W2_eIF5"/>
    <property type="match status" value="1"/>
</dbReference>
<evidence type="ECO:0000256" key="7">
    <source>
        <dbReference type="ARBA" id="ARBA00022833"/>
    </source>
</evidence>
<dbReference type="PROSITE" id="PS50103">
    <property type="entry name" value="ZF_C3H1"/>
    <property type="match status" value="2"/>
</dbReference>
<evidence type="ECO:0000256" key="10">
    <source>
        <dbReference type="SAM" id="MobiDB-lite"/>
    </source>
</evidence>
<evidence type="ECO:0000256" key="2">
    <source>
        <dbReference type="ARBA" id="ARBA00018911"/>
    </source>
</evidence>
<keyword evidence="7 9" id="KW-0862">Zinc</keyword>
<feature type="domain" description="Nudix hydrolase" evidence="13">
    <location>
        <begin position="3"/>
        <end position="135"/>
    </location>
</feature>
<feature type="domain" description="W2" evidence="12">
    <location>
        <begin position="566"/>
        <end position="729"/>
    </location>
</feature>
<dbReference type="InterPro" id="IPR003307">
    <property type="entry name" value="W2_domain"/>
</dbReference>
<feature type="region of interest" description="Disordered" evidence="10">
    <location>
        <begin position="190"/>
        <end position="232"/>
    </location>
</feature>
<dbReference type="Gene3D" id="1.25.40.180">
    <property type="match status" value="1"/>
</dbReference>
<feature type="region of interest" description="Disordered" evidence="10">
    <location>
        <begin position="345"/>
        <end position="467"/>
    </location>
</feature>
<dbReference type="InterPro" id="IPR000571">
    <property type="entry name" value="Znf_CCCH"/>
</dbReference>
<dbReference type="SUPFAM" id="SSF90229">
    <property type="entry name" value="CCCH zinc finger"/>
    <property type="match status" value="2"/>
</dbReference>
<dbReference type="InterPro" id="IPR000086">
    <property type="entry name" value="NUDIX_hydrolase_dom"/>
</dbReference>
<dbReference type="InterPro" id="IPR036855">
    <property type="entry name" value="Znf_CCCH_sf"/>
</dbReference>
<dbReference type="Gene3D" id="3.90.79.10">
    <property type="entry name" value="Nucleoside Triphosphate Pyrophosphohydrolase"/>
    <property type="match status" value="1"/>
</dbReference>
<dbReference type="SMART" id="SM00356">
    <property type="entry name" value="ZnF_C3H1"/>
    <property type="match status" value="2"/>
</dbReference>
<dbReference type="InterPro" id="IPR016024">
    <property type="entry name" value="ARM-type_fold"/>
</dbReference>
<dbReference type="PROSITE" id="PS51462">
    <property type="entry name" value="NUDIX"/>
    <property type="match status" value="1"/>
</dbReference>
<evidence type="ECO:0000256" key="1">
    <source>
        <dbReference type="ARBA" id="ARBA00005582"/>
    </source>
</evidence>
<evidence type="ECO:0000256" key="4">
    <source>
        <dbReference type="ARBA" id="ARBA00022741"/>
    </source>
</evidence>
<dbReference type="Pfam" id="PF02020">
    <property type="entry name" value="W2"/>
    <property type="match status" value="1"/>
</dbReference>
<evidence type="ECO:0000256" key="8">
    <source>
        <dbReference type="ARBA" id="ARBA00032644"/>
    </source>
</evidence>
<evidence type="ECO:0000256" key="3">
    <source>
        <dbReference type="ARBA" id="ARBA00022723"/>
    </source>
</evidence>
<reference evidence="14 15" key="1">
    <citation type="journal article" date="2020" name="Fungal Divers.">
        <title>Resolving the Mortierellaceae phylogeny through synthesis of multi-gene phylogenetics and phylogenomics.</title>
        <authorList>
            <person name="Vandepol N."/>
            <person name="Liber J."/>
            <person name="Desiro A."/>
            <person name="Na H."/>
            <person name="Kennedy M."/>
            <person name="Barry K."/>
            <person name="Grigoriev I.V."/>
            <person name="Miller A.N."/>
            <person name="O'Donnell K."/>
            <person name="Stajich J.E."/>
            <person name="Bonito G."/>
        </authorList>
    </citation>
    <scope>NUCLEOTIDE SEQUENCE [LARGE SCALE GENOMIC DNA]</scope>
    <source>
        <strain evidence="14 15">AD045</strain>
    </source>
</reference>
<feature type="compositionally biased region" description="Low complexity" evidence="10">
    <location>
        <begin position="508"/>
        <end position="518"/>
    </location>
</feature>
<comment type="similarity">
    <text evidence="1">Belongs to the Nudix hydrolase family.</text>
</comment>
<dbReference type="InterPro" id="IPR015797">
    <property type="entry name" value="NUDIX_hydrolase-like_dom_sf"/>
</dbReference>